<feature type="transmembrane region" description="Helical" evidence="4">
    <location>
        <begin position="625"/>
        <end position="646"/>
    </location>
</feature>
<proteinExistence type="predicted"/>
<keyword evidence="4" id="KW-0812">Transmembrane</keyword>
<gene>
    <name evidence="5" type="ORF">ECRASSUSDP1_LOCUS12380</name>
</gene>
<dbReference type="GO" id="GO:0007166">
    <property type="term" value="P:cell surface receptor signaling pathway"/>
    <property type="evidence" value="ECO:0007669"/>
    <property type="project" value="TreeGrafter"/>
</dbReference>
<dbReference type="NCBIfam" id="TIGR02232">
    <property type="entry name" value="myxo_disulf_rpt"/>
    <property type="match status" value="7"/>
</dbReference>
<evidence type="ECO:0000256" key="4">
    <source>
        <dbReference type="SAM" id="Phobius"/>
    </source>
</evidence>
<evidence type="ECO:0000256" key="3">
    <source>
        <dbReference type="ARBA" id="ARBA00023157"/>
    </source>
</evidence>
<evidence type="ECO:0000256" key="2">
    <source>
        <dbReference type="ARBA" id="ARBA00022737"/>
    </source>
</evidence>
<feature type="transmembrane region" description="Helical" evidence="4">
    <location>
        <begin position="418"/>
        <end position="438"/>
    </location>
</feature>
<dbReference type="InterPro" id="IPR043543">
    <property type="entry name" value="PAPPA/PAPPA2"/>
</dbReference>
<dbReference type="PANTHER" id="PTHR46130:SF3">
    <property type="entry name" value="CHROMOSOME UNDETERMINED SCAFFOLD_33, WHOLE GENOME SHOTGUN SEQUENCE"/>
    <property type="match status" value="1"/>
</dbReference>
<dbReference type="PANTHER" id="PTHR46130">
    <property type="entry name" value="LAMGL DOMAIN-CONTAINING PROTEIN"/>
    <property type="match status" value="1"/>
</dbReference>
<dbReference type="EMBL" id="CAMPGE010012284">
    <property type="protein sequence ID" value="CAI2371060.1"/>
    <property type="molecule type" value="Genomic_DNA"/>
</dbReference>
<evidence type="ECO:0000256" key="1">
    <source>
        <dbReference type="ARBA" id="ARBA00022729"/>
    </source>
</evidence>
<keyword evidence="1" id="KW-0732">Signal</keyword>
<evidence type="ECO:0000313" key="5">
    <source>
        <dbReference type="EMBL" id="CAI2371060.1"/>
    </source>
</evidence>
<name>A0AAD1UQ45_EUPCR</name>
<dbReference type="Pfam" id="PF13948">
    <property type="entry name" value="DUF4215"/>
    <property type="match status" value="4"/>
</dbReference>
<keyword evidence="3" id="KW-1015">Disulfide bond</keyword>
<dbReference type="Proteomes" id="UP001295684">
    <property type="component" value="Unassembled WGS sequence"/>
</dbReference>
<feature type="transmembrane region" description="Helical" evidence="4">
    <location>
        <begin position="539"/>
        <end position="561"/>
    </location>
</feature>
<feature type="transmembrane region" description="Helical" evidence="4">
    <location>
        <begin position="581"/>
        <end position="601"/>
    </location>
</feature>
<evidence type="ECO:0000313" key="6">
    <source>
        <dbReference type="Proteomes" id="UP001295684"/>
    </source>
</evidence>
<keyword evidence="2" id="KW-0677">Repeat</keyword>
<comment type="caution">
    <text evidence="5">The sequence shown here is derived from an EMBL/GenBank/DDBJ whole genome shotgun (WGS) entry which is preliminary data.</text>
</comment>
<dbReference type="GO" id="GO:0005615">
    <property type="term" value="C:extracellular space"/>
    <property type="evidence" value="ECO:0007669"/>
    <property type="project" value="TreeGrafter"/>
</dbReference>
<reference evidence="5" key="1">
    <citation type="submission" date="2023-07" db="EMBL/GenBank/DDBJ databases">
        <authorList>
            <consortium name="AG Swart"/>
            <person name="Singh M."/>
            <person name="Singh A."/>
            <person name="Seah K."/>
            <person name="Emmerich C."/>
        </authorList>
    </citation>
    <scope>NUCLEOTIDE SEQUENCE</scope>
    <source>
        <strain evidence="5">DP1</strain>
    </source>
</reference>
<keyword evidence="4" id="KW-1133">Transmembrane helix</keyword>
<dbReference type="GO" id="GO:0006508">
    <property type="term" value="P:proteolysis"/>
    <property type="evidence" value="ECO:0007669"/>
    <property type="project" value="TreeGrafter"/>
</dbReference>
<feature type="transmembrane region" description="Helical" evidence="4">
    <location>
        <begin position="483"/>
        <end position="504"/>
    </location>
</feature>
<feature type="transmembrane region" description="Helical" evidence="4">
    <location>
        <begin position="716"/>
        <end position="741"/>
    </location>
</feature>
<dbReference type="GO" id="GO:0004222">
    <property type="term" value="F:metalloendopeptidase activity"/>
    <property type="evidence" value="ECO:0007669"/>
    <property type="project" value="TreeGrafter"/>
</dbReference>
<dbReference type="AlphaFoldDB" id="A0AAD1UQ45"/>
<protein>
    <submittedName>
        <fullName evidence="5">Uncharacterized protein</fullName>
    </submittedName>
</protein>
<accession>A0AAD1UQ45</accession>
<keyword evidence="6" id="KW-1185">Reference proteome</keyword>
<organism evidence="5 6">
    <name type="scientific">Euplotes crassus</name>
    <dbReference type="NCBI Taxonomy" id="5936"/>
    <lineage>
        <taxon>Eukaryota</taxon>
        <taxon>Sar</taxon>
        <taxon>Alveolata</taxon>
        <taxon>Ciliophora</taxon>
        <taxon>Intramacronucleata</taxon>
        <taxon>Spirotrichea</taxon>
        <taxon>Hypotrichia</taxon>
        <taxon>Euplotida</taxon>
        <taxon>Euplotidae</taxon>
        <taxon>Moneuplotes</taxon>
    </lineage>
</organism>
<dbReference type="InterPro" id="IPR011936">
    <property type="entry name" value="Myxo_disulph_rpt"/>
</dbReference>
<sequence length="872" mass="97576">MARTILAVEKNEMMEMGVQEMADIIVGLSLAGIEQLLFYKYRYEREVQIGSGSYSSGKQCDDGNTNNGDGCDSSCNIESPYVCNGWPSTCTLCSNSAIDAGEQCDDGNLIDGDGCSSSCQIESGYECSGTPSSCNLICSNSVIDSGEGCDDGGVTSSDGCDATCQIESGWECFGAPSACNLICSNSRIDSDEQCDDGGLSGGDGCDSTCQIESGWECSGVPSSCNLICSNGRIDSEEQCDDGNLINGDGCDDTCQVETLYECPISNPSVCNLICSNGEHNSPEECDDGNTVDNDGCDSNCKVEGGWVCSSYPSQCSFCGDGLTEVLETCDDANVVKGDGCNEMCSTEQYYQCTGQPSICKISKVEAEAGVQKIGNSVSASLNAGMSLQLVIAVVLGQSLSSMWILINTLQIIHYSAMMTLYFPKIVVTLFGFLGVVNLENKMFSKLFLLHFDSSQIEDRESWDYRFENQNVESTNVLLNCADMFFALILLVLYNIFIMFLACIFERCWPSNAKLKKDAKICTKLMTFISKRISVIQEDFFFNSVYRIAFELFLDIFFASLYSIYNIRWDNYIDYYSNAVSFIWIIIFSSVMISIPLVYCWLPKNYDKDSGRFKVLFEDFKHSNKVYMLDHFIFLWRRLALILVLIMRWNHGIQQISIFLFACAIVVLWKIIARPFNSAILNFQDIIFEIFLTCIILMYFKFTNSDDELASSGTNHWIGLACAFLILAMIAINVVTTGYLNIHKLCFKQKKGQINVKKAIKRIKKKIPSNMNLREICQRESIPKRMQRNNNFESEISVSQKSVSENSEMSIFHPKLYTRPRLSTTGVIPPKIYHRESTNFPDEPDFDFNDHHEHKFHVSKIIYEKVKVAKNRI</sequence>
<feature type="transmembrane region" description="Helical" evidence="4">
    <location>
        <begin position="385"/>
        <end position="406"/>
    </location>
</feature>
<feature type="transmembrane region" description="Helical" evidence="4">
    <location>
        <begin position="678"/>
        <end position="701"/>
    </location>
</feature>
<feature type="transmembrane region" description="Helical" evidence="4">
    <location>
        <begin position="652"/>
        <end position="671"/>
    </location>
</feature>
<keyword evidence="4" id="KW-0472">Membrane</keyword>